<accession>A0ABS8HTS4</accession>
<evidence type="ECO:0000313" key="2">
    <source>
        <dbReference type="Proteomes" id="UP001165492"/>
    </source>
</evidence>
<sequence length="104" mass="11991">MNQIFALKFNPVNLEGDNEESYLDEEETFFNTFQKDPILKVSRFPAHVEGSTFPKSLFNTNTHKIKIETTQLVTVEQFNALLMQYINDNGKEISKIEAVEELSC</sequence>
<gene>
    <name evidence="1" type="ORF">LMF89_09150</name>
</gene>
<keyword evidence="2" id="KW-1185">Reference proteome</keyword>
<reference evidence="1" key="1">
    <citation type="submission" date="2021-11" db="EMBL/GenBank/DDBJ databases">
        <title>Description of a new species Pelosinus isolated from the bottom sediments of Lake Baikal.</title>
        <authorList>
            <person name="Zakharyuk A."/>
        </authorList>
    </citation>
    <scope>NUCLEOTIDE SEQUENCE</scope>
    <source>
        <strain evidence="1">Bkl1</strain>
    </source>
</reference>
<dbReference type="RefSeq" id="WP_229534777.1">
    <property type="nucleotide sequence ID" value="NZ_JAJHJB010000010.1"/>
</dbReference>
<evidence type="ECO:0000313" key="1">
    <source>
        <dbReference type="EMBL" id="MCC5465527.1"/>
    </source>
</evidence>
<proteinExistence type="predicted"/>
<name>A0ABS8HTS4_9FIRM</name>
<organism evidence="1 2">
    <name type="scientific">Pelosinus baikalensis</name>
    <dbReference type="NCBI Taxonomy" id="2892015"/>
    <lineage>
        <taxon>Bacteria</taxon>
        <taxon>Bacillati</taxon>
        <taxon>Bacillota</taxon>
        <taxon>Negativicutes</taxon>
        <taxon>Selenomonadales</taxon>
        <taxon>Sporomusaceae</taxon>
        <taxon>Pelosinus</taxon>
    </lineage>
</organism>
<comment type="caution">
    <text evidence="1">The sequence shown here is derived from an EMBL/GenBank/DDBJ whole genome shotgun (WGS) entry which is preliminary data.</text>
</comment>
<dbReference type="Proteomes" id="UP001165492">
    <property type="component" value="Unassembled WGS sequence"/>
</dbReference>
<dbReference type="EMBL" id="JAJHJB010000010">
    <property type="protein sequence ID" value="MCC5465527.1"/>
    <property type="molecule type" value="Genomic_DNA"/>
</dbReference>
<protein>
    <submittedName>
        <fullName evidence="1">Uncharacterized protein</fullName>
    </submittedName>
</protein>